<gene>
    <name evidence="1" type="ORF">SE18_13575</name>
</gene>
<dbReference type="RefSeq" id="WP_054535001.1">
    <property type="nucleotide sequence ID" value="NZ_LGKP01000022.1"/>
</dbReference>
<comment type="caution">
    <text evidence="1">The sequence shown here is derived from an EMBL/GenBank/DDBJ whole genome shotgun (WGS) entry which is preliminary data.</text>
</comment>
<dbReference type="Gene3D" id="3.40.50.300">
    <property type="entry name" value="P-loop containing nucleotide triphosphate hydrolases"/>
    <property type="match status" value="1"/>
</dbReference>
<name>A0A0P6Y9P5_9CHLR</name>
<proteinExistence type="predicted"/>
<dbReference type="AlphaFoldDB" id="A0A0P6Y9P5"/>
<sequence>MFQSLEQLETGSLFILTGQSGAGKSHLAASTRRNGTVWILDTEGAAKNLLGKPGVHKAIQAVQTLSLQQILAAMQEILRIGKAGDTVVLDSVSKVLQAMRAHAQQRAGAETDRKTQIEFDEYASFNRNLQAIYTGLTELKQHGFHVIIIGHLAKQYSEQSEDRNHTDVGLRVLADEHITYEADAIILVERDGDQRQMRPIIKPPRPLHLKLGANYPAKLGTLYPELALDEAFGNSPERTGRPVDANEAERRFFARYASVVGGNNWNAVQRYLGRKDKKPSTIEGWISAAEQVRQAPNDQAMAA</sequence>
<organism evidence="1 2">
    <name type="scientific">Herpetosiphon geysericola</name>
    <dbReference type="NCBI Taxonomy" id="70996"/>
    <lineage>
        <taxon>Bacteria</taxon>
        <taxon>Bacillati</taxon>
        <taxon>Chloroflexota</taxon>
        <taxon>Chloroflexia</taxon>
        <taxon>Herpetosiphonales</taxon>
        <taxon>Herpetosiphonaceae</taxon>
        <taxon>Herpetosiphon</taxon>
    </lineage>
</organism>
<accession>A0A0P6Y9P5</accession>
<dbReference type="SUPFAM" id="SSF52540">
    <property type="entry name" value="P-loop containing nucleoside triphosphate hydrolases"/>
    <property type="match status" value="1"/>
</dbReference>
<dbReference type="Proteomes" id="UP000050277">
    <property type="component" value="Unassembled WGS sequence"/>
</dbReference>
<evidence type="ECO:0000313" key="2">
    <source>
        <dbReference type="Proteomes" id="UP000050277"/>
    </source>
</evidence>
<keyword evidence="2" id="KW-1185">Reference proteome</keyword>
<dbReference type="EMBL" id="LGKP01000022">
    <property type="protein sequence ID" value="KPL85931.1"/>
    <property type="molecule type" value="Genomic_DNA"/>
</dbReference>
<dbReference type="Pfam" id="PF13479">
    <property type="entry name" value="AAA_24"/>
    <property type="match status" value="1"/>
</dbReference>
<evidence type="ECO:0000313" key="1">
    <source>
        <dbReference type="EMBL" id="KPL85931.1"/>
    </source>
</evidence>
<dbReference type="STRING" id="70996.SE18_13575"/>
<reference evidence="1 2" key="1">
    <citation type="submission" date="2015-07" db="EMBL/GenBank/DDBJ databases">
        <title>Whole genome sequence of Herpetosiphon geysericola DSM 7119.</title>
        <authorList>
            <person name="Hemp J."/>
            <person name="Ward L.M."/>
            <person name="Pace L.A."/>
            <person name="Fischer W.W."/>
        </authorList>
    </citation>
    <scope>NUCLEOTIDE SEQUENCE [LARGE SCALE GENOMIC DNA]</scope>
    <source>
        <strain evidence="1 2">DSM 7119</strain>
    </source>
</reference>
<protein>
    <submittedName>
        <fullName evidence="1">Uncharacterized protein</fullName>
    </submittedName>
</protein>
<dbReference type="InterPro" id="IPR027417">
    <property type="entry name" value="P-loop_NTPase"/>
</dbReference>
<dbReference type="OrthoDB" id="145184at2"/>